<sequence>MQHSTHLLFLTSTRFWVRLSLPLGLALLLSLSGCVTSGHERVSFFRAVSTHDGYTLRELQGEVEMAIEEIGYAPGSGGKWKSRGGGNYIVLERENALQPTIDIAVYAESPTTGLREVLTEEVSLALTTKLGRRMKRGEVKILKGFNNTFSSI</sequence>
<proteinExistence type="predicted"/>
<dbReference type="AlphaFoldDB" id="A0A545U5C1"/>
<name>A0A545U5C1_9GAMM</name>
<evidence type="ECO:0000313" key="1">
    <source>
        <dbReference type="EMBL" id="TQV84666.1"/>
    </source>
</evidence>
<organism evidence="1 2">
    <name type="scientific">Exilibacterium tricleocarpae</name>
    <dbReference type="NCBI Taxonomy" id="2591008"/>
    <lineage>
        <taxon>Bacteria</taxon>
        <taxon>Pseudomonadati</taxon>
        <taxon>Pseudomonadota</taxon>
        <taxon>Gammaproteobacteria</taxon>
        <taxon>Cellvibrionales</taxon>
        <taxon>Cellvibrionaceae</taxon>
        <taxon>Exilibacterium</taxon>
    </lineage>
</organism>
<dbReference type="Proteomes" id="UP000319732">
    <property type="component" value="Unassembled WGS sequence"/>
</dbReference>
<dbReference type="EMBL" id="VHSG01000005">
    <property type="protein sequence ID" value="TQV84666.1"/>
    <property type="molecule type" value="Genomic_DNA"/>
</dbReference>
<gene>
    <name evidence="1" type="ORF">FKG94_03850</name>
</gene>
<dbReference type="RefSeq" id="WP_142902872.1">
    <property type="nucleotide sequence ID" value="NZ_ML660088.1"/>
</dbReference>
<accession>A0A545U5C1</accession>
<keyword evidence="2" id="KW-1185">Reference proteome</keyword>
<comment type="caution">
    <text evidence="1">The sequence shown here is derived from an EMBL/GenBank/DDBJ whole genome shotgun (WGS) entry which is preliminary data.</text>
</comment>
<evidence type="ECO:0008006" key="3">
    <source>
        <dbReference type="Google" id="ProtNLM"/>
    </source>
</evidence>
<evidence type="ECO:0000313" key="2">
    <source>
        <dbReference type="Proteomes" id="UP000319732"/>
    </source>
</evidence>
<protein>
    <recommendedName>
        <fullName evidence="3">DUF3568 family protein</fullName>
    </recommendedName>
</protein>
<reference evidence="1 2" key="1">
    <citation type="submission" date="2019-06" db="EMBL/GenBank/DDBJ databases">
        <title>Whole genome sequence for Cellvibrionaceae sp. R142.</title>
        <authorList>
            <person name="Wang G."/>
        </authorList>
    </citation>
    <scope>NUCLEOTIDE SEQUENCE [LARGE SCALE GENOMIC DNA]</scope>
    <source>
        <strain evidence="1 2">R142</strain>
    </source>
</reference>